<evidence type="ECO:0000313" key="1">
    <source>
        <dbReference type="EMBL" id="GBL96040.1"/>
    </source>
</evidence>
<evidence type="ECO:0000313" key="2">
    <source>
        <dbReference type="Proteomes" id="UP000499080"/>
    </source>
</evidence>
<dbReference type="AlphaFoldDB" id="A0A4Y2BV17"/>
<name>A0A4Y2BV17_ARAVE</name>
<proteinExistence type="predicted"/>
<gene>
    <name evidence="1" type="ORF">AVEN_199996_1</name>
</gene>
<comment type="caution">
    <text evidence="1">The sequence shown here is derived from an EMBL/GenBank/DDBJ whole genome shotgun (WGS) entry which is preliminary data.</text>
</comment>
<keyword evidence="2" id="KW-1185">Reference proteome</keyword>
<dbReference type="Proteomes" id="UP000499080">
    <property type="component" value="Unassembled WGS sequence"/>
</dbReference>
<reference evidence="1 2" key="1">
    <citation type="journal article" date="2019" name="Sci. Rep.">
        <title>Orb-weaving spider Araneus ventricosus genome elucidates the spidroin gene catalogue.</title>
        <authorList>
            <person name="Kono N."/>
            <person name="Nakamura H."/>
            <person name="Ohtoshi R."/>
            <person name="Moran D.A.P."/>
            <person name="Shinohara A."/>
            <person name="Yoshida Y."/>
            <person name="Fujiwara M."/>
            <person name="Mori M."/>
            <person name="Tomita M."/>
            <person name="Arakawa K."/>
        </authorList>
    </citation>
    <scope>NUCLEOTIDE SEQUENCE [LARGE SCALE GENOMIC DNA]</scope>
</reference>
<dbReference type="EMBL" id="BGPR01000116">
    <property type="protein sequence ID" value="GBL96040.1"/>
    <property type="molecule type" value="Genomic_DNA"/>
</dbReference>
<protein>
    <submittedName>
        <fullName evidence="1">Uncharacterized protein</fullName>
    </submittedName>
</protein>
<sequence>MEWGPLKGPFRSHRLIVLRSYTPSNPSCVDPGDFLKQVRNDFGILCKASFGLSLNSLILLAGSFKDTILEVETTDILHWPNYEAS</sequence>
<organism evidence="1 2">
    <name type="scientific">Araneus ventricosus</name>
    <name type="common">Orbweaver spider</name>
    <name type="synonym">Epeira ventricosa</name>
    <dbReference type="NCBI Taxonomy" id="182803"/>
    <lineage>
        <taxon>Eukaryota</taxon>
        <taxon>Metazoa</taxon>
        <taxon>Ecdysozoa</taxon>
        <taxon>Arthropoda</taxon>
        <taxon>Chelicerata</taxon>
        <taxon>Arachnida</taxon>
        <taxon>Araneae</taxon>
        <taxon>Araneomorphae</taxon>
        <taxon>Entelegynae</taxon>
        <taxon>Araneoidea</taxon>
        <taxon>Araneidae</taxon>
        <taxon>Araneus</taxon>
    </lineage>
</organism>
<accession>A0A4Y2BV17</accession>